<evidence type="ECO:0000313" key="2">
    <source>
        <dbReference type="Proteomes" id="UP000178999"/>
    </source>
</evidence>
<proteinExistence type="predicted"/>
<accession>A0A1F8CTP0</accession>
<gene>
    <name evidence="1" type="ORF">A2382_03570</name>
</gene>
<dbReference type="Proteomes" id="UP000178999">
    <property type="component" value="Unassembled WGS sequence"/>
</dbReference>
<name>A0A1F8CTP0_9BACT</name>
<dbReference type="STRING" id="1802538.A2382_03570"/>
<comment type="caution">
    <text evidence="1">The sequence shown here is derived from an EMBL/GenBank/DDBJ whole genome shotgun (WGS) entry which is preliminary data.</text>
</comment>
<protein>
    <submittedName>
        <fullName evidence="1">Uncharacterized protein</fullName>
    </submittedName>
</protein>
<reference evidence="1 2" key="1">
    <citation type="journal article" date="2016" name="Nat. Commun.">
        <title>Thousands of microbial genomes shed light on interconnected biogeochemical processes in an aquifer system.</title>
        <authorList>
            <person name="Anantharaman K."/>
            <person name="Brown C.T."/>
            <person name="Hug L.A."/>
            <person name="Sharon I."/>
            <person name="Castelle C.J."/>
            <person name="Probst A.J."/>
            <person name="Thomas B.C."/>
            <person name="Singh A."/>
            <person name="Wilkins M.J."/>
            <person name="Karaoz U."/>
            <person name="Brodie E.L."/>
            <person name="Williams K.H."/>
            <person name="Hubbard S.S."/>
            <person name="Banfield J.F."/>
        </authorList>
    </citation>
    <scope>NUCLEOTIDE SEQUENCE [LARGE SCALE GENOMIC DNA]</scope>
</reference>
<sequence length="236" mass="26204">MAEGEAGEFKMTPENRRGRIDEIIDSAHSIRFFGKLPEGAVVSMGRTGEITKVGIGEAGQYHMYGESKNPRYSEEGFLILAPVWPKNERGARELVGRVDREFAGGRWNDLANYPIITVFEGTNGNSQVAIRLLQDALADKYQRFGVGATIYIELPTARAAELVGMLNQNPDDLEDLMESALPGINNEQTGMRAKSLPRKGFFLVTDRDIGELERATTGEGIREGLKKLGRKEYKNH</sequence>
<dbReference type="AlphaFoldDB" id="A0A1F8CTP0"/>
<evidence type="ECO:0000313" key="1">
    <source>
        <dbReference type="EMBL" id="OGM78945.1"/>
    </source>
</evidence>
<organism evidence="1 2">
    <name type="scientific">Candidatus Woesebacteria bacterium RIFOXYB1_FULL_38_16</name>
    <dbReference type="NCBI Taxonomy" id="1802538"/>
    <lineage>
        <taxon>Bacteria</taxon>
        <taxon>Candidatus Woeseibacteriota</taxon>
    </lineage>
</organism>
<dbReference type="EMBL" id="MGHY01000025">
    <property type="protein sequence ID" value="OGM78945.1"/>
    <property type="molecule type" value="Genomic_DNA"/>
</dbReference>